<gene>
    <name evidence="2" type="ORF">DCAR_018546</name>
    <name evidence="3" type="ORF">DCAR_0521221</name>
</gene>
<accession>A0A164Z4A0</accession>
<reference evidence="3" key="2">
    <citation type="submission" date="2022-03" db="EMBL/GenBank/DDBJ databases">
        <title>Draft title - Genomic analysis of global carrot germplasm unveils the trajectory of domestication and the origin of high carotenoid orange carrot.</title>
        <authorList>
            <person name="Iorizzo M."/>
            <person name="Ellison S."/>
            <person name="Senalik D."/>
            <person name="Macko-Podgorni A."/>
            <person name="Grzebelus D."/>
            <person name="Bostan H."/>
            <person name="Rolling W."/>
            <person name="Curaba J."/>
            <person name="Simon P."/>
        </authorList>
    </citation>
    <scope>NUCLEOTIDE SEQUENCE</scope>
    <source>
        <tissue evidence="3">Leaf</tissue>
    </source>
</reference>
<feature type="chain" id="PRO_5007854789" description="Defensin-like protein" evidence="1">
    <location>
        <begin position="26"/>
        <end position="88"/>
    </location>
</feature>
<proteinExistence type="predicted"/>
<evidence type="ECO:0000256" key="1">
    <source>
        <dbReference type="SAM" id="SignalP"/>
    </source>
</evidence>
<keyword evidence="4" id="KW-1185">Reference proteome</keyword>
<evidence type="ECO:0000313" key="3">
    <source>
        <dbReference type="EMBL" id="WOH01835.1"/>
    </source>
</evidence>
<dbReference type="Proteomes" id="UP000077755">
    <property type="component" value="Chromosome 5"/>
</dbReference>
<keyword evidence="1" id="KW-0732">Signal</keyword>
<evidence type="ECO:0000313" key="4">
    <source>
        <dbReference type="Proteomes" id="UP000077755"/>
    </source>
</evidence>
<evidence type="ECO:0000313" key="2">
    <source>
        <dbReference type="EMBL" id="KZM95304.1"/>
    </source>
</evidence>
<organism evidence="2">
    <name type="scientific">Daucus carota subsp. sativus</name>
    <name type="common">Carrot</name>
    <dbReference type="NCBI Taxonomy" id="79200"/>
    <lineage>
        <taxon>Eukaryota</taxon>
        <taxon>Viridiplantae</taxon>
        <taxon>Streptophyta</taxon>
        <taxon>Embryophyta</taxon>
        <taxon>Tracheophyta</taxon>
        <taxon>Spermatophyta</taxon>
        <taxon>Magnoliopsida</taxon>
        <taxon>eudicotyledons</taxon>
        <taxon>Gunneridae</taxon>
        <taxon>Pentapetalae</taxon>
        <taxon>asterids</taxon>
        <taxon>campanulids</taxon>
        <taxon>Apiales</taxon>
        <taxon>Apiaceae</taxon>
        <taxon>Apioideae</taxon>
        <taxon>Scandiceae</taxon>
        <taxon>Daucinae</taxon>
        <taxon>Daucus</taxon>
        <taxon>Daucus sect. Daucus</taxon>
    </lineage>
</organism>
<name>A0A164Z4A0_DAUCS</name>
<dbReference type="AlphaFoldDB" id="A0A164Z4A0"/>
<dbReference type="EMBL" id="CP093347">
    <property type="protein sequence ID" value="WOH01835.1"/>
    <property type="molecule type" value="Genomic_DNA"/>
</dbReference>
<reference evidence="2" key="1">
    <citation type="journal article" date="2016" name="Nat. Genet.">
        <title>A high-quality carrot genome assembly provides new insights into carotenoid accumulation and asterid genome evolution.</title>
        <authorList>
            <person name="Iorizzo M."/>
            <person name="Ellison S."/>
            <person name="Senalik D."/>
            <person name="Zeng P."/>
            <person name="Satapoomin P."/>
            <person name="Huang J."/>
            <person name="Bowman M."/>
            <person name="Iovene M."/>
            <person name="Sanseverino W."/>
            <person name="Cavagnaro P."/>
            <person name="Yildiz M."/>
            <person name="Macko-Podgorni A."/>
            <person name="Moranska E."/>
            <person name="Grzebelus E."/>
            <person name="Grzebelus D."/>
            <person name="Ashrafi H."/>
            <person name="Zheng Z."/>
            <person name="Cheng S."/>
            <person name="Spooner D."/>
            <person name="Van Deynze A."/>
            <person name="Simon P."/>
        </authorList>
    </citation>
    <scope>NUCLEOTIDE SEQUENCE [LARGE SCALE GENOMIC DNA]</scope>
    <source>
        <tissue evidence="2">Leaf</tissue>
    </source>
</reference>
<feature type="signal peptide" evidence="1">
    <location>
        <begin position="1"/>
        <end position="25"/>
    </location>
</feature>
<dbReference type="Gramene" id="KZM95304">
    <property type="protein sequence ID" value="KZM95304"/>
    <property type="gene ID" value="DCAR_018546"/>
</dbReference>
<dbReference type="EMBL" id="LNRQ01000005">
    <property type="protein sequence ID" value="KZM95304.1"/>
    <property type="molecule type" value="Genomic_DNA"/>
</dbReference>
<evidence type="ECO:0008006" key="5">
    <source>
        <dbReference type="Google" id="ProtNLM"/>
    </source>
</evidence>
<sequence length="88" mass="9670">MACKNAYIGFFLAVLFLSLDTISWASPVLVDVGPCIRCRPNCRCYCKGAGYIDGICMPTIPGEPDHCYCLKPDSPRTPQPLDPECQNV</sequence>
<protein>
    <recommendedName>
        <fullName evidence="5">Defensin-like protein</fullName>
    </recommendedName>
</protein>